<dbReference type="CDD" id="cd00371">
    <property type="entry name" value="HMA"/>
    <property type="match status" value="1"/>
</dbReference>
<evidence type="ECO:0000256" key="1">
    <source>
        <dbReference type="SAM" id="MobiDB-lite"/>
    </source>
</evidence>
<feature type="region of interest" description="Disordered" evidence="1">
    <location>
        <begin position="41"/>
        <end position="77"/>
    </location>
</feature>
<keyword evidence="4" id="KW-1185">Reference proteome</keyword>
<evidence type="ECO:0000313" key="3">
    <source>
        <dbReference type="EMBL" id="MFC0864046.1"/>
    </source>
</evidence>
<feature type="compositionally biased region" description="Low complexity" evidence="1">
    <location>
        <begin position="41"/>
        <end position="61"/>
    </location>
</feature>
<dbReference type="Proteomes" id="UP001589870">
    <property type="component" value="Unassembled WGS sequence"/>
</dbReference>
<proteinExistence type="predicted"/>
<dbReference type="PROSITE" id="PS50846">
    <property type="entry name" value="HMA_2"/>
    <property type="match status" value="1"/>
</dbReference>
<dbReference type="InterPro" id="IPR036163">
    <property type="entry name" value="HMA_dom_sf"/>
</dbReference>
<dbReference type="RefSeq" id="WP_394302176.1">
    <property type="nucleotide sequence ID" value="NZ_JBHMQT010000037.1"/>
</dbReference>
<dbReference type="Pfam" id="PF00403">
    <property type="entry name" value="HMA"/>
    <property type="match status" value="1"/>
</dbReference>
<gene>
    <name evidence="3" type="ORF">ACFHYQ_17255</name>
</gene>
<dbReference type="SUPFAM" id="SSF55008">
    <property type="entry name" value="HMA, heavy metal-associated domain"/>
    <property type="match status" value="1"/>
</dbReference>
<dbReference type="InterPro" id="IPR006121">
    <property type="entry name" value="HMA_dom"/>
</dbReference>
<reference evidence="3 4" key="1">
    <citation type="submission" date="2024-09" db="EMBL/GenBank/DDBJ databases">
        <authorList>
            <person name="Sun Q."/>
            <person name="Mori K."/>
        </authorList>
    </citation>
    <scope>NUCLEOTIDE SEQUENCE [LARGE SCALE GENOMIC DNA]</scope>
    <source>
        <strain evidence="3 4">TBRC 1851</strain>
    </source>
</reference>
<evidence type="ECO:0000313" key="4">
    <source>
        <dbReference type="Proteomes" id="UP001589870"/>
    </source>
</evidence>
<dbReference type="Gene3D" id="3.30.70.100">
    <property type="match status" value="1"/>
</dbReference>
<organism evidence="3 4">
    <name type="scientific">Sphaerimonospora cavernae</name>
    <dbReference type="NCBI Taxonomy" id="1740611"/>
    <lineage>
        <taxon>Bacteria</taxon>
        <taxon>Bacillati</taxon>
        <taxon>Actinomycetota</taxon>
        <taxon>Actinomycetes</taxon>
        <taxon>Streptosporangiales</taxon>
        <taxon>Streptosporangiaceae</taxon>
        <taxon>Sphaerimonospora</taxon>
    </lineage>
</organism>
<name>A0ABV6U6K5_9ACTN</name>
<accession>A0ABV6U6K5</accession>
<comment type="caution">
    <text evidence="3">The sequence shown here is derived from an EMBL/GenBank/DDBJ whole genome shotgun (WGS) entry which is preliminary data.</text>
</comment>
<dbReference type="EMBL" id="JBHMQT010000037">
    <property type="protein sequence ID" value="MFC0864046.1"/>
    <property type="molecule type" value="Genomic_DNA"/>
</dbReference>
<sequence>MRLRCTAGSLAGIGSDTRSVAGRAVHWLAIDWPPAGGAGYGRAAQTGAGTAGRTADGQRGASKVGQPDRMAEGSRQEADMLTVSVQARLCRRCVRAVSRLVRDVPGVVSFEVDAARGLLLVQGDVDERELVKALGSAVCLADAPCSGCSGKGCAAEIP</sequence>
<protein>
    <submittedName>
        <fullName evidence="3">Heavy-metal-associated domain-containing protein</fullName>
    </submittedName>
</protein>
<evidence type="ECO:0000259" key="2">
    <source>
        <dbReference type="PROSITE" id="PS50846"/>
    </source>
</evidence>
<feature type="domain" description="HMA" evidence="2">
    <location>
        <begin position="79"/>
        <end position="142"/>
    </location>
</feature>